<organism evidence="6 7">
    <name type="scientific">Roseisalinus antarcticus</name>
    <dbReference type="NCBI Taxonomy" id="254357"/>
    <lineage>
        <taxon>Bacteria</taxon>
        <taxon>Pseudomonadati</taxon>
        <taxon>Pseudomonadota</taxon>
        <taxon>Alphaproteobacteria</taxon>
        <taxon>Rhodobacterales</taxon>
        <taxon>Roseobacteraceae</taxon>
        <taxon>Roseisalinus</taxon>
    </lineage>
</organism>
<dbReference type="PANTHER" id="PTHR30290:SF10">
    <property type="entry name" value="PERIPLASMIC OLIGOPEPTIDE-BINDING PROTEIN-RELATED"/>
    <property type="match status" value="1"/>
</dbReference>
<dbReference type="RefSeq" id="WP_085879220.1">
    <property type="nucleotide sequence ID" value="NZ_FWFZ01000010.1"/>
</dbReference>
<comment type="similarity">
    <text evidence="2">Belongs to the bacterial solute-binding protein 5 family.</text>
</comment>
<dbReference type="SUPFAM" id="SSF53850">
    <property type="entry name" value="Periplasmic binding protein-like II"/>
    <property type="match status" value="1"/>
</dbReference>
<reference evidence="6 7" key="1">
    <citation type="submission" date="2017-03" db="EMBL/GenBank/DDBJ databases">
        <authorList>
            <person name="Afonso C.L."/>
            <person name="Miller P.J."/>
            <person name="Scott M.A."/>
            <person name="Spackman E."/>
            <person name="Goraichik I."/>
            <person name="Dimitrov K.M."/>
            <person name="Suarez D.L."/>
            <person name="Swayne D.E."/>
        </authorList>
    </citation>
    <scope>NUCLEOTIDE SEQUENCE [LARGE SCALE GENOMIC DNA]</scope>
    <source>
        <strain evidence="6 7">CECT 7023</strain>
    </source>
</reference>
<evidence type="ECO:0000256" key="3">
    <source>
        <dbReference type="ARBA" id="ARBA00022448"/>
    </source>
</evidence>
<proteinExistence type="inferred from homology"/>
<name>A0A1Y5T0R9_9RHOB</name>
<evidence type="ECO:0000256" key="1">
    <source>
        <dbReference type="ARBA" id="ARBA00004418"/>
    </source>
</evidence>
<evidence type="ECO:0000259" key="5">
    <source>
        <dbReference type="Pfam" id="PF00496"/>
    </source>
</evidence>
<evidence type="ECO:0000256" key="2">
    <source>
        <dbReference type="ARBA" id="ARBA00005695"/>
    </source>
</evidence>
<evidence type="ECO:0000313" key="6">
    <source>
        <dbReference type="EMBL" id="SLN53528.1"/>
    </source>
</evidence>
<dbReference type="Gene3D" id="3.10.105.10">
    <property type="entry name" value="Dipeptide-binding Protein, Domain 3"/>
    <property type="match status" value="1"/>
</dbReference>
<dbReference type="GO" id="GO:1904680">
    <property type="term" value="F:peptide transmembrane transporter activity"/>
    <property type="evidence" value="ECO:0007669"/>
    <property type="project" value="TreeGrafter"/>
</dbReference>
<evidence type="ECO:0000256" key="4">
    <source>
        <dbReference type="ARBA" id="ARBA00022729"/>
    </source>
</evidence>
<gene>
    <name evidence="6" type="primary">hbpA_2</name>
    <name evidence="6" type="ORF">ROA7023_02376</name>
</gene>
<dbReference type="InterPro" id="IPR000914">
    <property type="entry name" value="SBP_5_dom"/>
</dbReference>
<dbReference type="PIRSF" id="PIRSF002741">
    <property type="entry name" value="MppA"/>
    <property type="match status" value="1"/>
</dbReference>
<dbReference type="PANTHER" id="PTHR30290">
    <property type="entry name" value="PERIPLASMIC BINDING COMPONENT OF ABC TRANSPORTER"/>
    <property type="match status" value="1"/>
</dbReference>
<dbReference type="Proteomes" id="UP000193900">
    <property type="component" value="Unassembled WGS sequence"/>
</dbReference>
<dbReference type="InterPro" id="IPR039424">
    <property type="entry name" value="SBP_5"/>
</dbReference>
<dbReference type="InterPro" id="IPR006311">
    <property type="entry name" value="TAT_signal"/>
</dbReference>
<keyword evidence="4" id="KW-0732">Signal</keyword>
<dbReference type="AlphaFoldDB" id="A0A1Y5T0R9"/>
<dbReference type="GO" id="GO:0043190">
    <property type="term" value="C:ATP-binding cassette (ABC) transporter complex"/>
    <property type="evidence" value="ECO:0007669"/>
    <property type="project" value="InterPro"/>
</dbReference>
<dbReference type="Gene3D" id="3.90.76.10">
    <property type="entry name" value="Dipeptide-binding Protein, Domain 1"/>
    <property type="match status" value="1"/>
</dbReference>
<dbReference type="PROSITE" id="PS51318">
    <property type="entry name" value="TAT"/>
    <property type="match status" value="1"/>
</dbReference>
<evidence type="ECO:0000313" key="7">
    <source>
        <dbReference type="Proteomes" id="UP000193900"/>
    </source>
</evidence>
<keyword evidence="7" id="KW-1185">Reference proteome</keyword>
<dbReference type="InterPro" id="IPR030678">
    <property type="entry name" value="Peptide/Ni-bd"/>
</dbReference>
<dbReference type="EMBL" id="FWFZ01000010">
    <property type="protein sequence ID" value="SLN53528.1"/>
    <property type="molecule type" value="Genomic_DNA"/>
</dbReference>
<dbReference type="GO" id="GO:0015833">
    <property type="term" value="P:peptide transport"/>
    <property type="evidence" value="ECO:0007669"/>
    <property type="project" value="TreeGrafter"/>
</dbReference>
<protein>
    <submittedName>
        <fullName evidence="6">Heme-binding protein A</fullName>
    </submittedName>
</protein>
<feature type="domain" description="Solute-binding protein family 5" evidence="5">
    <location>
        <begin position="95"/>
        <end position="457"/>
    </location>
</feature>
<comment type="subcellular location">
    <subcellularLocation>
        <location evidence="1">Periplasm</location>
    </subcellularLocation>
</comment>
<dbReference type="GO" id="GO:0030288">
    <property type="term" value="C:outer membrane-bounded periplasmic space"/>
    <property type="evidence" value="ECO:0007669"/>
    <property type="project" value="UniProtKB-ARBA"/>
</dbReference>
<keyword evidence="3" id="KW-0813">Transport</keyword>
<dbReference type="Pfam" id="PF00496">
    <property type="entry name" value="SBP_bac_5"/>
    <property type="match status" value="1"/>
</dbReference>
<dbReference type="CDD" id="cd08512">
    <property type="entry name" value="PBP2_NikA_DppA_OppA_like_7"/>
    <property type="match status" value="1"/>
</dbReference>
<dbReference type="Gene3D" id="3.40.190.10">
    <property type="entry name" value="Periplasmic binding protein-like II"/>
    <property type="match status" value="1"/>
</dbReference>
<accession>A0A1Y5T0R9</accession>
<dbReference type="OrthoDB" id="9803988at2"/>
<sequence>MKKTDVQTASGPTRRQMLQIGGGFGLALALPLGPGAMAQEGTSLRIAVPSDLSGWDHDYVAFDTVALSVMKNVYPFMIDYGVREVDGGRVGDTETVVPLYAESWTSNEDGTVWTLRLRQGILFPSGNELTAHDVKWSKDRAFAAQANVAGIYRIIGLTEADQVKVIDDYTVEFTQSTPSALTSQIQIISLYVYDSELLQENATEDDPWAQAYVNQTPQDGGAYNVSEYRPGEEIVLTANPNFPGEPPAVQTISLQVVPAPANRRLLLQNGDVDIALGLARRDAQDMAGVEGLTLLSSPNNEFVFVPMNMAMAPFDNAGVRKALAMAVPYEALIRSVYNGDARPLKSPVPIDMPGHSEIGYPFAYDVEAATAALAEAGYPDGFETSIVITSGDVDAERIAVLLQASFAAIGVTLEIETVDPATLQQRRRDRTVPLQVAAGQMWVNDVEYLLAVALTEGGFLNYANYSSDVVNGILASLQGELDTDTRMALITEAQEQLAEDVPWLCLAQPNFVLPISDRVGGWVQPVDGLFRLRYLTA</sequence>